<dbReference type="EMBL" id="NTHN02000056">
    <property type="protein sequence ID" value="MCT4372807.1"/>
    <property type="molecule type" value="Genomic_DNA"/>
</dbReference>
<organism evidence="2 3">
    <name type="scientific">Alloyangia mangrovi</name>
    <dbReference type="NCBI Taxonomy" id="1779329"/>
    <lineage>
        <taxon>Bacteria</taxon>
        <taxon>Pseudomonadati</taxon>
        <taxon>Pseudomonadota</taxon>
        <taxon>Alphaproteobacteria</taxon>
        <taxon>Rhodobacterales</taxon>
        <taxon>Roseobacteraceae</taxon>
        <taxon>Alloyangia</taxon>
    </lineage>
</organism>
<sequence>MQVTPQACSPPLSQTLIGRAAPPAPRRFLRTLSQRSPRPLRRPWQETVLPKELRRRIPAPRQPPASHHLSRRQLYRARSRLPKVLPPVGGSAEVGSQLATAGTDDDATGTDRGAGPVHDTLTGDSGIVTGALDAVAGEDGLLDSTLDVVAGDEGLLDTLTGDSGIVTGALGTVAGEDGLLDSTLDVVAGDEGLLGGLLGLSGAAEDQTSEDDFLASLLLPEGDDQLMGSVLDGLLGEDDPFALSPDDADASTLGDGTSALLAGLGIEDGLSGTLVDEGVVDAAAMDVEDSPEVDALLTEILGSSVDGDLFSSSQGAFDALFNFGDSEGDTMEPVAEGDDSLLGETAIDGTLAGLFESSSGDGLLSGLLSGDGDGLDSENS</sequence>
<comment type="caution">
    <text evidence="2">The sequence shown here is derived from an EMBL/GenBank/DDBJ whole genome shotgun (WGS) entry which is preliminary data.</text>
</comment>
<proteinExistence type="predicted"/>
<feature type="region of interest" description="Disordered" evidence="1">
    <location>
        <begin position="1"/>
        <end position="73"/>
    </location>
</feature>
<gene>
    <name evidence="2" type="ORF">CLG85_021865</name>
</gene>
<dbReference type="RefSeq" id="WP_260350039.1">
    <property type="nucleotide sequence ID" value="NZ_NTHN02000056.1"/>
</dbReference>
<name>A0ABT2KTU9_9RHOB</name>
<dbReference type="Proteomes" id="UP000217448">
    <property type="component" value="Unassembled WGS sequence"/>
</dbReference>
<protein>
    <submittedName>
        <fullName evidence="2">Uncharacterized protein</fullName>
    </submittedName>
</protein>
<accession>A0ABT2KTU9</accession>
<evidence type="ECO:0000313" key="3">
    <source>
        <dbReference type="Proteomes" id="UP000217448"/>
    </source>
</evidence>
<reference evidence="3" key="1">
    <citation type="submission" date="2023-07" db="EMBL/GenBank/DDBJ databases">
        <title>Yangia mangrovi SAOS 153D genome.</title>
        <authorList>
            <person name="Verma A."/>
            <person name="Pal Y."/>
            <person name="Sundharam S."/>
            <person name="Bisht B."/>
            <person name="Srinivasan K."/>
        </authorList>
    </citation>
    <scope>NUCLEOTIDE SEQUENCE [LARGE SCALE GENOMIC DNA]</scope>
    <source>
        <strain evidence="3">SAOS 153D</strain>
    </source>
</reference>
<keyword evidence="3" id="KW-1185">Reference proteome</keyword>
<evidence type="ECO:0000313" key="2">
    <source>
        <dbReference type="EMBL" id="MCT4372807.1"/>
    </source>
</evidence>
<feature type="compositionally biased region" description="Polar residues" evidence="1">
    <location>
        <begin position="1"/>
        <end position="16"/>
    </location>
</feature>
<evidence type="ECO:0000256" key="1">
    <source>
        <dbReference type="SAM" id="MobiDB-lite"/>
    </source>
</evidence>